<keyword evidence="1" id="KW-0659">Purine metabolism</keyword>
<dbReference type="OrthoDB" id="5398391at2759"/>
<name>A0A9P6DWZ4_9AGAM</name>
<evidence type="ECO:0000256" key="1">
    <source>
        <dbReference type="ARBA" id="ARBA00022631"/>
    </source>
</evidence>
<keyword evidence="4" id="KW-1185">Reference proteome</keyword>
<evidence type="ECO:0000313" key="4">
    <source>
        <dbReference type="Proteomes" id="UP000886523"/>
    </source>
</evidence>
<gene>
    <name evidence="3" type="ORF">BS47DRAFT_1338839</name>
</gene>
<dbReference type="EMBL" id="MU128928">
    <property type="protein sequence ID" value="KAF9517971.1"/>
    <property type="molecule type" value="Genomic_DNA"/>
</dbReference>
<accession>A0A9P6DWZ4</accession>
<dbReference type="Proteomes" id="UP000886523">
    <property type="component" value="Unassembled WGS sequence"/>
</dbReference>
<dbReference type="InterPro" id="IPR036778">
    <property type="entry name" value="OHCU_decarboxylase_sf"/>
</dbReference>
<feature type="domain" description="Oxo-4-hydroxy-4-carboxy-5-ureidoimidazoline decarboxylase" evidence="2">
    <location>
        <begin position="23"/>
        <end position="148"/>
    </location>
</feature>
<dbReference type="AlphaFoldDB" id="A0A9P6DWZ4"/>
<reference evidence="3" key="1">
    <citation type="journal article" date="2020" name="Nat. Commun.">
        <title>Large-scale genome sequencing of mycorrhizal fungi provides insights into the early evolution of symbiotic traits.</title>
        <authorList>
            <person name="Miyauchi S."/>
            <person name="Kiss E."/>
            <person name="Kuo A."/>
            <person name="Drula E."/>
            <person name="Kohler A."/>
            <person name="Sanchez-Garcia M."/>
            <person name="Morin E."/>
            <person name="Andreopoulos B."/>
            <person name="Barry K.W."/>
            <person name="Bonito G."/>
            <person name="Buee M."/>
            <person name="Carver A."/>
            <person name="Chen C."/>
            <person name="Cichocki N."/>
            <person name="Clum A."/>
            <person name="Culley D."/>
            <person name="Crous P.W."/>
            <person name="Fauchery L."/>
            <person name="Girlanda M."/>
            <person name="Hayes R.D."/>
            <person name="Keri Z."/>
            <person name="LaButti K."/>
            <person name="Lipzen A."/>
            <person name="Lombard V."/>
            <person name="Magnuson J."/>
            <person name="Maillard F."/>
            <person name="Murat C."/>
            <person name="Nolan M."/>
            <person name="Ohm R.A."/>
            <person name="Pangilinan J."/>
            <person name="Pereira M.F."/>
            <person name="Perotto S."/>
            <person name="Peter M."/>
            <person name="Pfister S."/>
            <person name="Riley R."/>
            <person name="Sitrit Y."/>
            <person name="Stielow J.B."/>
            <person name="Szollosi G."/>
            <person name="Zifcakova L."/>
            <person name="Stursova M."/>
            <person name="Spatafora J.W."/>
            <person name="Tedersoo L."/>
            <person name="Vaario L.M."/>
            <person name="Yamada A."/>
            <person name="Yan M."/>
            <person name="Wang P."/>
            <person name="Xu J."/>
            <person name="Bruns T."/>
            <person name="Baldrian P."/>
            <person name="Vilgalys R."/>
            <person name="Dunand C."/>
            <person name="Henrissat B."/>
            <person name="Grigoriev I.V."/>
            <person name="Hibbett D."/>
            <person name="Nagy L.G."/>
            <person name="Martin F.M."/>
        </authorList>
    </citation>
    <scope>NUCLEOTIDE SEQUENCE</scope>
    <source>
        <strain evidence="3">UP504</strain>
    </source>
</reference>
<dbReference type="PANTHER" id="PTHR37987">
    <property type="entry name" value="CHROMOSOME 9, WHOLE GENOME SHOTGUN SEQUENCE"/>
    <property type="match status" value="1"/>
</dbReference>
<proteinExistence type="predicted"/>
<comment type="caution">
    <text evidence="3">The sequence shown here is derived from an EMBL/GenBank/DDBJ whole genome shotgun (WGS) entry which is preliminary data.</text>
</comment>
<sequence>MTLSQWQDFTPGPSLLPTLSVTLSLLFESSPILLTKLVPELANLMAHPSFKAPRSYHDLIEVSLRHIQTWSLRDRALFISGHPRIGERGKLSALSQAEQVTKVTSQGVLERLEALNALYERSFPGLRYITFVNGRSREDIIPEIGNILELPIDPSQPSVITIHKMGSPEWMDELARAICAVGLIAHSRVKALELA</sequence>
<dbReference type="SUPFAM" id="SSF158694">
    <property type="entry name" value="UraD-Like"/>
    <property type="match status" value="1"/>
</dbReference>
<evidence type="ECO:0000313" key="3">
    <source>
        <dbReference type="EMBL" id="KAF9517971.1"/>
    </source>
</evidence>
<dbReference type="Gene3D" id="1.10.3330.10">
    <property type="entry name" value="Oxo-4-hydroxy-4-carboxy-5-ureidoimidazoline decarboxylase"/>
    <property type="match status" value="1"/>
</dbReference>
<dbReference type="Pfam" id="PF09349">
    <property type="entry name" value="OHCU_decarbox"/>
    <property type="match status" value="1"/>
</dbReference>
<dbReference type="PANTHER" id="PTHR37987:SF1">
    <property type="entry name" value="OXO-4-HYDROXY-4-CARBOXY-5-UREIDOIMIDAZOLINE DECARBOXYLASE DOMAIN-CONTAINING PROTEIN"/>
    <property type="match status" value="1"/>
</dbReference>
<evidence type="ECO:0000259" key="2">
    <source>
        <dbReference type="Pfam" id="PF09349"/>
    </source>
</evidence>
<organism evidence="3 4">
    <name type="scientific">Hydnum rufescens UP504</name>
    <dbReference type="NCBI Taxonomy" id="1448309"/>
    <lineage>
        <taxon>Eukaryota</taxon>
        <taxon>Fungi</taxon>
        <taxon>Dikarya</taxon>
        <taxon>Basidiomycota</taxon>
        <taxon>Agaricomycotina</taxon>
        <taxon>Agaricomycetes</taxon>
        <taxon>Cantharellales</taxon>
        <taxon>Hydnaceae</taxon>
        <taxon>Hydnum</taxon>
    </lineage>
</organism>
<protein>
    <recommendedName>
        <fullName evidence="2">Oxo-4-hydroxy-4-carboxy-5-ureidoimidazoline decarboxylase domain-containing protein</fullName>
    </recommendedName>
</protein>
<dbReference type="GO" id="GO:0006144">
    <property type="term" value="P:purine nucleobase metabolic process"/>
    <property type="evidence" value="ECO:0007669"/>
    <property type="project" value="UniProtKB-KW"/>
</dbReference>
<dbReference type="InterPro" id="IPR018020">
    <property type="entry name" value="OHCU_decarboxylase"/>
</dbReference>